<dbReference type="PANTHER" id="PTHR45947:SF3">
    <property type="entry name" value="SULFOQUINOVOSYL TRANSFERASE SQD2"/>
    <property type="match status" value="1"/>
</dbReference>
<dbReference type="InterPro" id="IPR028098">
    <property type="entry name" value="Glyco_trans_4-like_N"/>
</dbReference>
<dbReference type="EMBL" id="BLMI01000112">
    <property type="protein sequence ID" value="GFI40944.1"/>
    <property type="molecule type" value="Genomic_DNA"/>
</dbReference>
<evidence type="ECO:0000313" key="3">
    <source>
        <dbReference type="EMBL" id="GFI40944.1"/>
    </source>
</evidence>
<feature type="domain" description="Glycosyl transferase family 1" evidence="1">
    <location>
        <begin position="185"/>
        <end position="300"/>
    </location>
</feature>
<organism evidence="3 4">
    <name type="scientific">Thomasclavelia cocleata</name>
    <dbReference type="NCBI Taxonomy" id="69824"/>
    <lineage>
        <taxon>Bacteria</taxon>
        <taxon>Bacillati</taxon>
        <taxon>Bacillota</taxon>
        <taxon>Erysipelotrichia</taxon>
        <taxon>Erysipelotrichales</taxon>
        <taxon>Coprobacillaceae</taxon>
        <taxon>Thomasclavelia</taxon>
    </lineage>
</organism>
<feature type="domain" description="Glycosyltransferase subfamily 4-like N-terminal" evidence="2">
    <location>
        <begin position="16"/>
        <end position="174"/>
    </location>
</feature>
<name>A0A829ZD68_9FIRM</name>
<dbReference type="EC" id="2.4.-.-" evidence="3"/>
<accession>A0A829ZD68</accession>
<dbReference type="RefSeq" id="WP_172472352.1">
    <property type="nucleotide sequence ID" value="NZ_BLMI01000112.1"/>
</dbReference>
<keyword evidence="3" id="KW-0328">Glycosyltransferase</keyword>
<gene>
    <name evidence="3" type="primary">epsF_2</name>
    <name evidence="3" type="ORF">IMSAGC017_00984</name>
</gene>
<dbReference type="InterPro" id="IPR050194">
    <property type="entry name" value="Glycosyltransferase_grp1"/>
</dbReference>
<reference evidence="3 4" key="1">
    <citation type="journal article" date="2020" name="Microbiome">
        <title>Single-cell genomics of uncultured bacteria reveals dietary fiber responders in the mouse gut microbiota.</title>
        <authorList>
            <person name="Chijiiwa R."/>
            <person name="Hosokawa M."/>
            <person name="Kogawa M."/>
            <person name="Nishikawa Y."/>
            <person name="Ide K."/>
            <person name="Sakanashi C."/>
            <person name="Takahashi K."/>
            <person name="Takeyama H."/>
        </authorList>
    </citation>
    <scope>NUCLEOTIDE SEQUENCE [LARGE SCALE GENOMIC DNA]</scope>
    <source>
        <strain evidence="3">IMSAGC_017</strain>
    </source>
</reference>
<evidence type="ECO:0000259" key="1">
    <source>
        <dbReference type="Pfam" id="PF00534"/>
    </source>
</evidence>
<dbReference type="Proteomes" id="UP000490821">
    <property type="component" value="Unassembled WGS sequence"/>
</dbReference>
<proteinExistence type="predicted"/>
<dbReference type="InterPro" id="IPR001296">
    <property type="entry name" value="Glyco_trans_1"/>
</dbReference>
<dbReference type="AlphaFoldDB" id="A0A829ZD68"/>
<evidence type="ECO:0000313" key="4">
    <source>
        <dbReference type="Proteomes" id="UP000490821"/>
    </source>
</evidence>
<protein>
    <submittedName>
        <fullName evidence="3">Putative glycosyltransferase EpsF</fullName>
        <ecNumber evidence="3">2.4.-.-</ecNumber>
    </submittedName>
</protein>
<dbReference type="GO" id="GO:0016757">
    <property type="term" value="F:glycosyltransferase activity"/>
    <property type="evidence" value="ECO:0007669"/>
    <property type="project" value="UniProtKB-KW"/>
</dbReference>
<sequence length="364" mass="41783">MSKIKVMHCLGQLNTGGAETLVMNIFRHIERDKFEFDFLLFNDDKGFYDEEAKSLGANLHYTSSMGHTNIFKYIRSIIKILKDQNIDIVHSHMDWQGGLIVYAAYRAGVKKRIVHSHANQGMFKTSLLHRLLITINKYLIKRYATDCIACSQEAGESLFRQPFEVLINGIDIERFLNPNQEIINQLKQELNIQDTDIILGNVGSLSENKNQRFLIQILSKLDKKYRLVLVGDGSMKYELKQFSKELNVMDRVIFAGVRKEIPEIMQLFNIFLFPSKKEGLGIVAIEAQVSGIPCIVSESIPEQVDIGQGLIKRKPLIINEWLESIINIDKNKTNINKQKITDSQFNIKKSCEKLLKIYKGDKNE</sequence>
<dbReference type="PANTHER" id="PTHR45947">
    <property type="entry name" value="SULFOQUINOVOSYL TRANSFERASE SQD2"/>
    <property type="match status" value="1"/>
</dbReference>
<evidence type="ECO:0000259" key="2">
    <source>
        <dbReference type="Pfam" id="PF13439"/>
    </source>
</evidence>
<dbReference type="CDD" id="cd03812">
    <property type="entry name" value="GT4_CapH-like"/>
    <property type="match status" value="1"/>
</dbReference>
<dbReference type="Pfam" id="PF00534">
    <property type="entry name" value="Glycos_transf_1"/>
    <property type="match status" value="1"/>
</dbReference>
<comment type="caution">
    <text evidence="3">The sequence shown here is derived from an EMBL/GenBank/DDBJ whole genome shotgun (WGS) entry which is preliminary data.</text>
</comment>
<keyword evidence="3" id="KW-0808">Transferase</keyword>
<dbReference type="Gene3D" id="3.40.50.2000">
    <property type="entry name" value="Glycogen Phosphorylase B"/>
    <property type="match status" value="2"/>
</dbReference>
<dbReference type="Pfam" id="PF13439">
    <property type="entry name" value="Glyco_transf_4"/>
    <property type="match status" value="1"/>
</dbReference>
<dbReference type="SUPFAM" id="SSF53756">
    <property type="entry name" value="UDP-Glycosyltransferase/glycogen phosphorylase"/>
    <property type="match status" value="1"/>
</dbReference>